<gene>
    <name evidence="1" type="ORF">CAL28_03990</name>
</gene>
<organism evidence="1 2">
    <name type="scientific">Bordetella genomosp. 11</name>
    <dbReference type="NCBI Taxonomy" id="1416808"/>
    <lineage>
        <taxon>Bacteria</taxon>
        <taxon>Pseudomonadati</taxon>
        <taxon>Pseudomonadota</taxon>
        <taxon>Betaproteobacteria</taxon>
        <taxon>Burkholderiales</taxon>
        <taxon>Alcaligenaceae</taxon>
        <taxon>Bordetella</taxon>
    </lineage>
</organism>
<dbReference type="PANTHER" id="PTHR39166:SF1">
    <property type="entry name" value="BLL1166 PROTEIN"/>
    <property type="match status" value="1"/>
</dbReference>
<keyword evidence="2" id="KW-1185">Reference proteome</keyword>
<evidence type="ECO:0000313" key="1">
    <source>
        <dbReference type="EMBL" id="OZI66888.1"/>
    </source>
</evidence>
<dbReference type="Proteomes" id="UP000215767">
    <property type="component" value="Unassembled WGS sequence"/>
</dbReference>
<evidence type="ECO:0008006" key="3">
    <source>
        <dbReference type="Google" id="ProtNLM"/>
    </source>
</evidence>
<comment type="caution">
    <text evidence="1">The sequence shown here is derived from an EMBL/GenBank/DDBJ whole genome shotgun (WGS) entry which is preliminary data.</text>
</comment>
<dbReference type="PANTHER" id="PTHR39166">
    <property type="entry name" value="BLL1166 PROTEIN"/>
    <property type="match status" value="1"/>
</dbReference>
<dbReference type="Pfam" id="PF06042">
    <property type="entry name" value="NTP_transf_6"/>
    <property type="match status" value="1"/>
</dbReference>
<dbReference type="RefSeq" id="WP_094840085.1">
    <property type="nucleotide sequence ID" value="NZ_NEVS01000001.1"/>
</dbReference>
<name>A0A261UYB2_9BORD</name>
<dbReference type="EMBL" id="NEVS01000001">
    <property type="protein sequence ID" value="OZI66888.1"/>
    <property type="molecule type" value="Genomic_DNA"/>
</dbReference>
<dbReference type="InterPro" id="IPR009267">
    <property type="entry name" value="NTP_transf_6"/>
</dbReference>
<reference evidence="2" key="1">
    <citation type="submission" date="2017-05" db="EMBL/GenBank/DDBJ databases">
        <title>Complete and WGS of Bordetella genogroups.</title>
        <authorList>
            <person name="Spilker T."/>
            <person name="Lipuma J."/>
        </authorList>
    </citation>
    <scope>NUCLEOTIDE SEQUENCE [LARGE SCALE GENOMIC DNA]</scope>
    <source>
        <strain evidence="2">AU8856</strain>
    </source>
</reference>
<dbReference type="AlphaFoldDB" id="A0A261UYB2"/>
<proteinExistence type="predicted"/>
<sequence length="193" mass="22416">MTPTGRSDDVYADRLKTILLNDPRRREVLLCVRALNLPDCWIGAGFVRNAIWNEREQRTAHHYPADVDVIWFDPERASAEFDSGIQDALRVMNPDIAWSVKNQARMHIRNGHDRYLSCAHAMEFWPETATAVAVRYAQSHEFEFLAPFGLSELFAGIVRPTPWARRDGAAAFDIRLREKKWLERWPSLRVLRD</sequence>
<accession>A0A261UYB2</accession>
<evidence type="ECO:0000313" key="2">
    <source>
        <dbReference type="Proteomes" id="UP000215767"/>
    </source>
</evidence>
<dbReference type="OrthoDB" id="9805247at2"/>
<protein>
    <recommendedName>
        <fullName evidence="3">Nitrate reductase</fullName>
    </recommendedName>
</protein>